<dbReference type="HOGENOM" id="CLU_2367640_0_0_11"/>
<comment type="caution">
    <text evidence="2">The sequence shown here is derived from an EMBL/GenBank/DDBJ whole genome shotgun (WGS) entry which is preliminary data.</text>
</comment>
<sequence>MGYADESIAKPPMTTAPEARATSGFPESSRNKIRVSTSRPYYRASAPHRPRQTATVTGPDRHLTRPTAHPGGVAVASGLDILLMPFGDGGDGAWW</sequence>
<name>R4Z4F3_9ACTN</name>
<protein>
    <submittedName>
        <fullName evidence="2">Uncharacterized protein</fullName>
    </submittedName>
</protein>
<gene>
    <name evidence="2" type="ORF">BN381_350041</name>
</gene>
<reference evidence="2 3" key="1">
    <citation type="journal article" date="2013" name="ISME J.">
        <title>Metabolic model for the filamentous 'Candidatus Microthrix parvicella' based on genomic and metagenomic analyses.</title>
        <authorList>
            <person name="Jon McIlroy S."/>
            <person name="Kristiansen R."/>
            <person name="Albertsen M."/>
            <person name="Michael Karst S."/>
            <person name="Rossetti S."/>
            <person name="Lund Nielsen J."/>
            <person name="Tandoi V."/>
            <person name="James Seviour R."/>
            <person name="Nielsen P.H."/>
        </authorList>
    </citation>
    <scope>NUCLEOTIDE SEQUENCE [LARGE SCALE GENOMIC DNA]</scope>
    <source>
        <strain evidence="2 3">RN1</strain>
    </source>
</reference>
<evidence type="ECO:0000313" key="2">
    <source>
        <dbReference type="EMBL" id="CCM64181.1"/>
    </source>
</evidence>
<proteinExistence type="predicted"/>
<accession>R4Z4F3</accession>
<dbReference type="AlphaFoldDB" id="R4Z4F3"/>
<organism evidence="2 3">
    <name type="scientific">Candidatus Neomicrothrix parvicella RN1</name>
    <dbReference type="NCBI Taxonomy" id="1229780"/>
    <lineage>
        <taxon>Bacteria</taxon>
        <taxon>Bacillati</taxon>
        <taxon>Actinomycetota</taxon>
        <taxon>Acidimicrobiia</taxon>
        <taxon>Acidimicrobiales</taxon>
        <taxon>Microthrixaceae</taxon>
        <taxon>Candidatus Neomicrothrix</taxon>
    </lineage>
</organism>
<evidence type="ECO:0000313" key="3">
    <source>
        <dbReference type="Proteomes" id="UP000018291"/>
    </source>
</evidence>
<dbReference type="Proteomes" id="UP000018291">
    <property type="component" value="Unassembled WGS sequence"/>
</dbReference>
<keyword evidence="3" id="KW-1185">Reference proteome</keyword>
<evidence type="ECO:0000256" key="1">
    <source>
        <dbReference type="SAM" id="MobiDB-lite"/>
    </source>
</evidence>
<dbReference type="EMBL" id="CANL01000029">
    <property type="protein sequence ID" value="CCM64181.1"/>
    <property type="molecule type" value="Genomic_DNA"/>
</dbReference>
<feature type="region of interest" description="Disordered" evidence="1">
    <location>
        <begin position="1"/>
        <end position="71"/>
    </location>
</feature>